<comment type="caution">
    <text evidence="2">The sequence shown here is derived from an EMBL/GenBank/DDBJ whole genome shotgun (WGS) entry which is preliminary data.</text>
</comment>
<dbReference type="OrthoDB" id="5355126at2759"/>
<organism evidence="2 3">
    <name type="scientific">Aspergillus turcosus</name>
    <dbReference type="NCBI Taxonomy" id="1245748"/>
    <lineage>
        <taxon>Eukaryota</taxon>
        <taxon>Fungi</taxon>
        <taxon>Dikarya</taxon>
        <taxon>Ascomycota</taxon>
        <taxon>Pezizomycotina</taxon>
        <taxon>Eurotiomycetes</taxon>
        <taxon>Eurotiomycetidae</taxon>
        <taxon>Eurotiales</taxon>
        <taxon>Aspergillaceae</taxon>
        <taxon>Aspergillus</taxon>
        <taxon>Aspergillus subgen. Fumigati</taxon>
    </lineage>
</organism>
<feature type="region of interest" description="Disordered" evidence="1">
    <location>
        <begin position="38"/>
        <end position="59"/>
    </location>
</feature>
<dbReference type="EMBL" id="NIDN02000023">
    <property type="protein sequence ID" value="RLL99906.1"/>
    <property type="molecule type" value="Genomic_DNA"/>
</dbReference>
<dbReference type="AlphaFoldDB" id="A0A229YYN4"/>
<evidence type="ECO:0000313" key="3">
    <source>
        <dbReference type="Proteomes" id="UP000215289"/>
    </source>
</evidence>
<dbReference type="Proteomes" id="UP000215289">
    <property type="component" value="Unassembled WGS sequence"/>
</dbReference>
<sequence>MFKNRTSMYLGLGATGAIGYYMYRAGGSPQIAKKEMEKDAHNARAKMPRGGEAARIGEEVGKEVNPVTDEAINNARSKAKADERIPEIAENGKQKINQLRYQAADKVRAGVDEMDKKVDQFDRTVEKKASEAKGTLSSWWGGK</sequence>
<keyword evidence="3" id="KW-1185">Reference proteome</keyword>
<evidence type="ECO:0000313" key="2">
    <source>
        <dbReference type="EMBL" id="RLL99906.1"/>
    </source>
</evidence>
<protein>
    <submittedName>
        <fullName evidence="2">Uncharacterized protein</fullName>
    </submittedName>
</protein>
<reference evidence="2 3" key="1">
    <citation type="submission" date="2018-08" db="EMBL/GenBank/DDBJ databases">
        <title>Draft genome sequences of two Aspergillus turcosus clinical strains isolated from bronchoalveolar lavage fluid: one azole-susceptible and the other azole-resistant.</title>
        <authorList>
            <person name="Parent-Michaud M."/>
            <person name="Dufresne P.J."/>
            <person name="Fournier E."/>
            <person name="Martineau C."/>
            <person name="Moreira S."/>
            <person name="Perkins V."/>
            <person name="De Repentigny L."/>
            <person name="Dufresne S.F."/>
        </authorList>
    </citation>
    <scope>NUCLEOTIDE SEQUENCE [LARGE SCALE GENOMIC DNA]</scope>
    <source>
        <strain evidence="2">HMR AF 1038</strain>
    </source>
</reference>
<evidence type="ECO:0000256" key="1">
    <source>
        <dbReference type="SAM" id="MobiDB-lite"/>
    </source>
</evidence>
<accession>A0A229YYN4</accession>
<feature type="region of interest" description="Disordered" evidence="1">
    <location>
        <begin position="124"/>
        <end position="143"/>
    </location>
</feature>
<proteinExistence type="predicted"/>
<gene>
    <name evidence="2" type="ORF">CFD26_107889</name>
</gene>
<name>A0A229YYN4_9EURO</name>